<name>A0ABS9EG53_9FLAO</name>
<sequence length="146" mass="16649">MSTFSISGHWWSKNWKWLVPLCVFVILLGGIILSSNVTGHVSDVTQAYADPDLYENALIKAEENERVKQVFGDIEPLDKMAILEGGLHYSKNYNTVETSVRVKGAKAQGVIDIAANRVDERWEYYIIRIRIKKPIEKKEIIDILSK</sequence>
<gene>
    <name evidence="1" type="ORF">L1I30_09340</name>
</gene>
<dbReference type="Pfam" id="PF08695">
    <property type="entry name" value="Coa1"/>
    <property type="match status" value="1"/>
</dbReference>
<dbReference type="Proteomes" id="UP001179363">
    <property type="component" value="Unassembled WGS sequence"/>
</dbReference>
<reference evidence="1" key="1">
    <citation type="submission" date="2022-01" db="EMBL/GenBank/DDBJ databases">
        <title>Gillisia lutea sp. nov., isolated from marine plastic residues from the Malvarosa beach (Valencia, Spain).</title>
        <authorList>
            <person name="Vidal-Verdu A."/>
            <person name="Molina-Menor E."/>
            <person name="Satari L."/>
            <person name="Pascual J."/>
            <person name="Pereto J."/>
            <person name="Porcar M."/>
        </authorList>
    </citation>
    <scope>NUCLEOTIDE SEQUENCE</scope>
    <source>
        <strain evidence="1">M10.2A</strain>
    </source>
</reference>
<dbReference type="EMBL" id="JAKGTH010000008">
    <property type="protein sequence ID" value="MCF4101869.1"/>
    <property type="molecule type" value="Genomic_DNA"/>
</dbReference>
<proteinExistence type="predicted"/>
<comment type="caution">
    <text evidence="1">The sequence shown here is derived from an EMBL/GenBank/DDBJ whole genome shotgun (WGS) entry which is preliminary data.</text>
</comment>
<evidence type="ECO:0000313" key="2">
    <source>
        <dbReference type="Proteomes" id="UP001179363"/>
    </source>
</evidence>
<evidence type="ECO:0000313" key="1">
    <source>
        <dbReference type="EMBL" id="MCF4101869.1"/>
    </source>
</evidence>
<dbReference type="InterPro" id="IPR014807">
    <property type="entry name" value="Coa1"/>
</dbReference>
<accession>A0ABS9EG53</accession>
<dbReference type="RefSeq" id="WP_236134012.1">
    <property type="nucleotide sequence ID" value="NZ_JAKGTH010000008.1"/>
</dbReference>
<organism evidence="1 2">
    <name type="scientific">Gillisia lutea</name>
    <dbReference type="NCBI Taxonomy" id="2909668"/>
    <lineage>
        <taxon>Bacteria</taxon>
        <taxon>Pseudomonadati</taxon>
        <taxon>Bacteroidota</taxon>
        <taxon>Flavobacteriia</taxon>
        <taxon>Flavobacteriales</taxon>
        <taxon>Flavobacteriaceae</taxon>
        <taxon>Gillisia</taxon>
    </lineage>
</organism>
<keyword evidence="2" id="KW-1185">Reference proteome</keyword>
<protein>
    <submittedName>
        <fullName evidence="1">Cytochrome c oxidase assembly factor 1 family protein</fullName>
    </submittedName>
</protein>